<proteinExistence type="predicted"/>
<evidence type="ECO:0000313" key="3">
    <source>
        <dbReference type="EMBL" id="ODN70787.1"/>
    </source>
</evidence>
<dbReference type="Gene3D" id="3.40.50.11550">
    <property type="match status" value="2"/>
</dbReference>
<dbReference type="CDD" id="cd14727">
    <property type="entry name" value="ChanN-like"/>
    <property type="match status" value="1"/>
</dbReference>
<dbReference type="Pfam" id="PF04187">
    <property type="entry name" value="Cofac_haem_bdg"/>
    <property type="match status" value="1"/>
</dbReference>
<dbReference type="Proteomes" id="UP000094622">
    <property type="component" value="Unassembled WGS sequence"/>
</dbReference>
<name>A0A1E3H373_9HYPH</name>
<feature type="chain" id="PRO_5009128872" description="Haem-binding uptake Tiki superfamily ChaN domain-containing protein" evidence="1">
    <location>
        <begin position="28"/>
        <end position="308"/>
    </location>
</feature>
<protein>
    <recommendedName>
        <fullName evidence="2">Haem-binding uptake Tiki superfamily ChaN domain-containing protein</fullName>
    </recommendedName>
</protein>
<organism evidence="3 4">
    <name type="scientific">Methylobrevis pamukkalensis</name>
    <dbReference type="NCBI Taxonomy" id="1439726"/>
    <lineage>
        <taxon>Bacteria</taxon>
        <taxon>Pseudomonadati</taxon>
        <taxon>Pseudomonadota</taxon>
        <taxon>Alphaproteobacteria</taxon>
        <taxon>Hyphomicrobiales</taxon>
        <taxon>Pleomorphomonadaceae</taxon>
        <taxon>Methylobrevis</taxon>
    </lineage>
</organism>
<accession>A0A1E3H373</accession>
<dbReference type="PATRIC" id="fig|1439726.3.peg.1999"/>
<evidence type="ECO:0000256" key="1">
    <source>
        <dbReference type="SAM" id="SignalP"/>
    </source>
</evidence>
<dbReference type="EMBL" id="MCRJ01000039">
    <property type="protein sequence ID" value="ODN70787.1"/>
    <property type="molecule type" value="Genomic_DNA"/>
</dbReference>
<dbReference type="PIRSF" id="PIRSF020419">
    <property type="entry name" value="Fe_uptake_reg_CjrA_prd"/>
    <property type="match status" value="1"/>
</dbReference>
<sequence length="308" mass="32483">MTTPARHLARPLLAALLAIAFAGPAAAAASDAAIDTATGRPLDADALDRRLLEADVVILGEIHDSADHHHRQAAVIAMLAREGRRPPVVFEMLTRAQQPAIDAFRAASRPAQDFAEAVSWTDNWNDWPLYAPVIAAALAAGGPILGGDLPREARRRVGREGTAGLPAAERARYGLDDDLPAAYLADLSGVLLASHCGMIPEEAIGAMVDVQRLRDGAMADAARAALGEDPTARPVVVIAGAAHARRDWGLPPVLERLAPELDVVSLAYVANRSDIQRDALGKPLHDIEVPTLADSPVGDPCEGMRKPS</sequence>
<keyword evidence="1" id="KW-0732">Signal</keyword>
<dbReference type="InterPro" id="IPR016773">
    <property type="entry name" value="Fe3_uptake_reg_CjrA_prd"/>
</dbReference>
<gene>
    <name evidence="3" type="ORF">A6302_01891</name>
</gene>
<dbReference type="InterPro" id="IPR007314">
    <property type="entry name" value="Cofac_haem-bd_dom"/>
</dbReference>
<evidence type="ECO:0000259" key="2">
    <source>
        <dbReference type="Pfam" id="PF04187"/>
    </source>
</evidence>
<dbReference type="OrthoDB" id="9795827at2"/>
<reference evidence="3 4" key="1">
    <citation type="submission" date="2016-07" db="EMBL/GenBank/DDBJ databases">
        <title>Draft Genome Sequence of Methylobrevis pamukkalensis PK2.</title>
        <authorList>
            <person name="Vasilenko O.V."/>
            <person name="Doronina N.V."/>
            <person name="Shmareva M.N."/>
            <person name="Tarlachkov S.V."/>
            <person name="Mustakhimov I."/>
            <person name="Trotsenko Y.A."/>
        </authorList>
    </citation>
    <scope>NUCLEOTIDE SEQUENCE [LARGE SCALE GENOMIC DNA]</scope>
    <source>
        <strain evidence="3 4">PK2</strain>
    </source>
</reference>
<feature type="signal peptide" evidence="1">
    <location>
        <begin position="1"/>
        <end position="27"/>
    </location>
</feature>
<dbReference type="RefSeq" id="WP_069306655.1">
    <property type="nucleotide sequence ID" value="NZ_MCRJ01000039.1"/>
</dbReference>
<dbReference type="AlphaFoldDB" id="A0A1E3H373"/>
<keyword evidence="4" id="KW-1185">Reference proteome</keyword>
<dbReference type="SUPFAM" id="SSF159501">
    <property type="entry name" value="EreA/ChaN-like"/>
    <property type="match status" value="1"/>
</dbReference>
<evidence type="ECO:0000313" key="4">
    <source>
        <dbReference type="Proteomes" id="UP000094622"/>
    </source>
</evidence>
<feature type="domain" description="Haem-binding uptake Tiki superfamily ChaN" evidence="2">
    <location>
        <begin position="50"/>
        <end position="253"/>
    </location>
</feature>
<comment type="caution">
    <text evidence="3">The sequence shown here is derived from an EMBL/GenBank/DDBJ whole genome shotgun (WGS) entry which is preliminary data.</text>
</comment>